<dbReference type="PROSITE" id="PS50987">
    <property type="entry name" value="HTH_ARSR_2"/>
    <property type="match status" value="1"/>
</dbReference>
<keyword evidence="1" id="KW-0805">Transcription regulation</keyword>
<evidence type="ECO:0000256" key="3">
    <source>
        <dbReference type="ARBA" id="ARBA00023163"/>
    </source>
</evidence>
<dbReference type="InterPro" id="IPR036390">
    <property type="entry name" value="WH_DNA-bd_sf"/>
</dbReference>
<organism evidence="5 6">
    <name type="scientific">Denitrobacterium detoxificans</name>
    <dbReference type="NCBI Taxonomy" id="79604"/>
    <lineage>
        <taxon>Bacteria</taxon>
        <taxon>Bacillati</taxon>
        <taxon>Actinomycetota</taxon>
        <taxon>Coriobacteriia</taxon>
        <taxon>Eggerthellales</taxon>
        <taxon>Eggerthellaceae</taxon>
        <taxon>Denitrobacterium</taxon>
    </lineage>
</organism>
<dbReference type="InterPro" id="IPR051081">
    <property type="entry name" value="HTH_MetalResp_TranReg"/>
</dbReference>
<dbReference type="InterPro" id="IPR011991">
    <property type="entry name" value="ArsR-like_HTH"/>
</dbReference>
<sequence>MTEVNERTSIDFGIALKALAEPTRFKIAQLLLERHHCSRSISKTLGISESAVSQHMSVLKKAGLVEGFRHGYHVHYVLRPEALRAMVAHLEQWIERTERIEDCHETNPCRFKLDDGTNGCLYRSE</sequence>
<dbReference type="Proteomes" id="UP000182975">
    <property type="component" value="Unassembled WGS sequence"/>
</dbReference>
<keyword evidence="3" id="KW-0804">Transcription</keyword>
<reference evidence="6" key="1">
    <citation type="submission" date="2016-10" db="EMBL/GenBank/DDBJ databases">
        <authorList>
            <person name="Varghese N."/>
        </authorList>
    </citation>
    <scope>NUCLEOTIDE SEQUENCE [LARGE SCALE GENOMIC DNA]</scope>
    <source>
        <strain evidence="6">DSM 21843</strain>
    </source>
</reference>
<evidence type="ECO:0000256" key="2">
    <source>
        <dbReference type="ARBA" id="ARBA00023125"/>
    </source>
</evidence>
<dbReference type="OrthoDB" id="9810923at2"/>
<gene>
    <name evidence="5" type="ORF">SAMN02910314_00543</name>
</gene>
<dbReference type="GO" id="GO:0003677">
    <property type="term" value="F:DNA binding"/>
    <property type="evidence" value="ECO:0007669"/>
    <property type="project" value="UniProtKB-KW"/>
</dbReference>
<dbReference type="AlphaFoldDB" id="A0A1H8QMV2"/>
<keyword evidence="6" id="KW-1185">Reference proteome</keyword>
<evidence type="ECO:0000313" key="5">
    <source>
        <dbReference type="EMBL" id="SEO55376.1"/>
    </source>
</evidence>
<keyword evidence="2 5" id="KW-0238">DNA-binding</keyword>
<dbReference type="PRINTS" id="PR00778">
    <property type="entry name" value="HTHARSR"/>
</dbReference>
<dbReference type="Gene3D" id="1.10.10.10">
    <property type="entry name" value="Winged helix-like DNA-binding domain superfamily/Winged helix DNA-binding domain"/>
    <property type="match status" value="1"/>
</dbReference>
<evidence type="ECO:0000256" key="1">
    <source>
        <dbReference type="ARBA" id="ARBA00023015"/>
    </source>
</evidence>
<dbReference type="PANTHER" id="PTHR33154">
    <property type="entry name" value="TRANSCRIPTIONAL REGULATOR, ARSR FAMILY"/>
    <property type="match status" value="1"/>
</dbReference>
<dbReference type="CDD" id="cd00090">
    <property type="entry name" value="HTH_ARSR"/>
    <property type="match status" value="1"/>
</dbReference>
<dbReference type="NCBIfam" id="NF033788">
    <property type="entry name" value="HTH_metalloreg"/>
    <property type="match status" value="1"/>
</dbReference>
<evidence type="ECO:0000313" key="6">
    <source>
        <dbReference type="Proteomes" id="UP000182975"/>
    </source>
</evidence>
<proteinExistence type="predicted"/>
<dbReference type="SUPFAM" id="SSF46785">
    <property type="entry name" value="Winged helix' DNA-binding domain"/>
    <property type="match status" value="1"/>
</dbReference>
<dbReference type="PANTHER" id="PTHR33154:SF33">
    <property type="entry name" value="TRANSCRIPTIONAL REPRESSOR SDPR"/>
    <property type="match status" value="1"/>
</dbReference>
<dbReference type="GO" id="GO:0003700">
    <property type="term" value="F:DNA-binding transcription factor activity"/>
    <property type="evidence" value="ECO:0007669"/>
    <property type="project" value="InterPro"/>
</dbReference>
<name>A0A1H8QMV2_9ACTN</name>
<protein>
    <submittedName>
        <fullName evidence="5">DNA-binding transcriptional regulator, ArsR family</fullName>
    </submittedName>
</protein>
<evidence type="ECO:0000259" key="4">
    <source>
        <dbReference type="PROSITE" id="PS50987"/>
    </source>
</evidence>
<dbReference type="InterPro" id="IPR001845">
    <property type="entry name" value="HTH_ArsR_DNA-bd_dom"/>
</dbReference>
<dbReference type="RefSeq" id="WP_066664023.1">
    <property type="nucleotide sequence ID" value="NZ_CP011402.1"/>
</dbReference>
<dbReference type="Pfam" id="PF01022">
    <property type="entry name" value="HTH_5"/>
    <property type="match status" value="1"/>
</dbReference>
<dbReference type="SMART" id="SM00418">
    <property type="entry name" value="HTH_ARSR"/>
    <property type="match status" value="1"/>
</dbReference>
<dbReference type="EMBL" id="FOEC01000002">
    <property type="protein sequence ID" value="SEO55376.1"/>
    <property type="molecule type" value="Genomic_DNA"/>
</dbReference>
<feature type="domain" description="HTH arsR-type" evidence="4">
    <location>
        <begin position="4"/>
        <end position="98"/>
    </location>
</feature>
<dbReference type="InterPro" id="IPR036388">
    <property type="entry name" value="WH-like_DNA-bd_sf"/>
</dbReference>
<accession>A0A1H8QMV2</accession>